<sequence>MVQFNPPTSILFFAALLASANLSVVCAKPRFTVRDLVDDHLYSRDIEHYDSFITRDEIEELFGRHLDTDLSSIHSRDLADIYARHPDHFVNFFESVGSFVKRCVRGYWRHMVRKAKTIVGQSDGKDELEFLPRFDVEELDPVGIRSTSWFGQALLEYRDAMLPKNVARDVLPREDYDDSTSLWNRDPFDDLEYEEREWDWDLDELD</sequence>
<keyword evidence="1" id="KW-0732">Signal</keyword>
<proteinExistence type="predicted"/>
<protein>
    <submittedName>
        <fullName evidence="2">Uncharacterized protein</fullName>
    </submittedName>
</protein>
<evidence type="ECO:0000313" key="3">
    <source>
        <dbReference type="Proteomes" id="UP000541558"/>
    </source>
</evidence>
<accession>A0A8H5AVT7</accession>
<reference evidence="2 3" key="1">
    <citation type="journal article" date="2020" name="ISME J.">
        <title>Uncovering the hidden diversity of litter-decomposition mechanisms in mushroom-forming fungi.</title>
        <authorList>
            <person name="Floudas D."/>
            <person name="Bentzer J."/>
            <person name="Ahren D."/>
            <person name="Johansson T."/>
            <person name="Persson P."/>
            <person name="Tunlid A."/>
        </authorList>
    </citation>
    <scope>NUCLEOTIDE SEQUENCE [LARGE SCALE GENOMIC DNA]</scope>
    <source>
        <strain evidence="2 3">CBS 175.51</strain>
    </source>
</reference>
<evidence type="ECO:0000313" key="2">
    <source>
        <dbReference type="EMBL" id="KAF5311468.1"/>
    </source>
</evidence>
<evidence type="ECO:0000256" key="1">
    <source>
        <dbReference type="SAM" id="SignalP"/>
    </source>
</evidence>
<keyword evidence="3" id="KW-1185">Reference proteome</keyword>
<dbReference type="OrthoDB" id="2958364at2759"/>
<comment type="caution">
    <text evidence="2">The sequence shown here is derived from an EMBL/GenBank/DDBJ whole genome shotgun (WGS) entry which is preliminary data.</text>
</comment>
<name>A0A8H5AVT7_9AGAR</name>
<gene>
    <name evidence="2" type="ORF">D9611_011575</name>
</gene>
<organism evidence="2 3">
    <name type="scientific">Ephemerocybe angulata</name>
    <dbReference type="NCBI Taxonomy" id="980116"/>
    <lineage>
        <taxon>Eukaryota</taxon>
        <taxon>Fungi</taxon>
        <taxon>Dikarya</taxon>
        <taxon>Basidiomycota</taxon>
        <taxon>Agaricomycotina</taxon>
        <taxon>Agaricomycetes</taxon>
        <taxon>Agaricomycetidae</taxon>
        <taxon>Agaricales</taxon>
        <taxon>Agaricineae</taxon>
        <taxon>Psathyrellaceae</taxon>
        <taxon>Ephemerocybe</taxon>
    </lineage>
</organism>
<dbReference type="AlphaFoldDB" id="A0A8H5AVT7"/>
<feature type="chain" id="PRO_5034008752" evidence="1">
    <location>
        <begin position="28"/>
        <end position="206"/>
    </location>
</feature>
<dbReference type="EMBL" id="JAACJK010000226">
    <property type="protein sequence ID" value="KAF5311468.1"/>
    <property type="molecule type" value="Genomic_DNA"/>
</dbReference>
<feature type="signal peptide" evidence="1">
    <location>
        <begin position="1"/>
        <end position="27"/>
    </location>
</feature>
<dbReference type="Proteomes" id="UP000541558">
    <property type="component" value="Unassembled WGS sequence"/>
</dbReference>